<proteinExistence type="predicted"/>
<dbReference type="EMBL" id="MU003492">
    <property type="protein sequence ID" value="KAF2477416.1"/>
    <property type="molecule type" value="Genomic_DNA"/>
</dbReference>
<evidence type="ECO:0000313" key="1">
    <source>
        <dbReference type="EMBL" id="KAF2477416.1"/>
    </source>
</evidence>
<protein>
    <submittedName>
        <fullName evidence="1">Uncharacterized protein</fullName>
    </submittedName>
</protein>
<reference evidence="1" key="1">
    <citation type="journal article" date="2020" name="Stud. Mycol.">
        <title>101 Dothideomycetes genomes: a test case for predicting lifestyles and emergence of pathogens.</title>
        <authorList>
            <person name="Haridas S."/>
            <person name="Albert R."/>
            <person name="Binder M."/>
            <person name="Bloem J."/>
            <person name="Labutti K."/>
            <person name="Salamov A."/>
            <person name="Andreopoulos B."/>
            <person name="Baker S."/>
            <person name="Barry K."/>
            <person name="Bills G."/>
            <person name="Bluhm B."/>
            <person name="Cannon C."/>
            <person name="Castanera R."/>
            <person name="Culley D."/>
            <person name="Daum C."/>
            <person name="Ezra D."/>
            <person name="Gonzalez J."/>
            <person name="Henrissat B."/>
            <person name="Kuo A."/>
            <person name="Liang C."/>
            <person name="Lipzen A."/>
            <person name="Lutzoni F."/>
            <person name="Magnuson J."/>
            <person name="Mondo S."/>
            <person name="Nolan M."/>
            <person name="Ohm R."/>
            <person name="Pangilinan J."/>
            <person name="Park H.-J."/>
            <person name="Ramirez L."/>
            <person name="Alfaro M."/>
            <person name="Sun H."/>
            <person name="Tritt A."/>
            <person name="Yoshinaga Y."/>
            <person name="Zwiers L.-H."/>
            <person name="Turgeon B."/>
            <person name="Goodwin S."/>
            <person name="Spatafora J."/>
            <person name="Crous P."/>
            <person name="Grigoriev I."/>
        </authorList>
    </citation>
    <scope>NUCLEOTIDE SEQUENCE</scope>
    <source>
        <strain evidence="1">ATCC 200398</strain>
    </source>
</reference>
<name>A0ACB6RE48_9PLEO</name>
<comment type="caution">
    <text evidence="1">The sequence shown here is derived from an EMBL/GenBank/DDBJ whole genome shotgun (WGS) entry which is preliminary data.</text>
</comment>
<gene>
    <name evidence="1" type="ORF">BDR25DRAFT_299370</name>
</gene>
<accession>A0ACB6RE48</accession>
<organism evidence="1 2">
    <name type="scientific">Lindgomyces ingoldianus</name>
    <dbReference type="NCBI Taxonomy" id="673940"/>
    <lineage>
        <taxon>Eukaryota</taxon>
        <taxon>Fungi</taxon>
        <taxon>Dikarya</taxon>
        <taxon>Ascomycota</taxon>
        <taxon>Pezizomycotina</taxon>
        <taxon>Dothideomycetes</taxon>
        <taxon>Pleosporomycetidae</taxon>
        <taxon>Pleosporales</taxon>
        <taxon>Lindgomycetaceae</taxon>
        <taxon>Lindgomyces</taxon>
    </lineage>
</organism>
<keyword evidence="2" id="KW-1185">Reference proteome</keyword>
<sequence length="161" mass="17361">MSKITFSLPTNLDTLLLGTSKKASFLSSSITLATSVTSSESIFFKLSALGSTWCNVKTSTHLLISFSILSTSFSFRKLAIALKLPALQESSSAGKVSSKIAFNSSTCFLQLFITCSSAIFDPGEMCTLVELHIFKSSMSKGSRILMPRNTFGTSPRACWNS</sequence>
<dbReference type="Proteomes" id="UP000799755">
    <property type="component" value="Unassembled WGS sequence"/>
</dbReference>
<evidence type="ECO:0000313" key="2">
    <source>
        <dbReference type="Proteomes" id="UP000799755"/>
    </source>
</evidence>